<feature type="transmembrane region" description="Helical" evidence="8">
    <location>
        <begin position="256"/>
        <end position="281"/>
    </location>
</feature>
<dbReference type="EMBL" id="BMAC01000682">
    <property type="protein sequence ID" value="GFQ01426.1"/>
    <property type="molecule type" value="Genomic_DNA"/>
</dbReference>
<dbReference type="PROSITE" id="PS50929">
    <property type="entry name" value="ABC_TM1F"/>
    <property type="match status" value="1"/>
</dbReference>
<keyword evidence="3 8" id="KW-0812">Transmembrane</keyword>
<evidence type="ECO:0000256" key="4">
    <source>
        <dbReference type="ARBA" id="ARBA00022741"/>
    </source>
</evidence>
<dbReference type="InterPro" id="IPR011527">
    <property type="entry name" value="ABC1_TM_dom"/>
</dbReference>
<protein>
    <submittedName>
        <fullName evidence="11">ABC transporter c family member 8</fullName>
    </submittedName>
</protein>
<dbReference type="Pfam" id="PF00664">
    <property type="entry name" value="ABC_membrane"/>
    <property type="match status" value="1"/>
</dbReference>
<evidence type="ECO:0000256" key="8">
    <source>
        <dbReference type="SAM" id="Phobius"/>
    </source>
</evidence>
<keyword evidence="4" id="KW-0547">Nucleotide-binding</keyword>
<reference evidence="11" key="1">
    <citation type="submission" date="2020-07" db="EMBL/GenBank/DDBJ databases">
        <title>Ethylene signaling mediates host invasion by parasitic plants.</title>
        <authorList>
            <person name="Yoshida S."/>
        </authorList>
    </citation>
    <scope>NUCLEOTIDE SEQUENCE</scope>
    <source>
        <strain evidence="11">Okayama</strain>
    </source>
</reference>
<dbReference type="PANTHER" id="PTHR24223">
    <property type="entry name" value="ATP-BINDING CASSETTE SUB-FAMILY C"/>
    <property type="match status" value="1"/>
</dbReference>
<keyword evidence="2" id="KW-0813">Transport</keyword>
<dbReference type="Pfam" id="PF03105">
    <property type="entry name" value="SPX"/>
    <property type="match status" value="2"/>
</dbReference>
<evidence type="ECO:0000256" key="3">
    <source>
        <dbReference type="ARBA" id="ARBA00022692"/>
    </source>
</evidence>
<evidence type="ECO:0000256" key="2">
    <source>
        <dbReference type="ARBA" id="ARBA00022448"/>
    </source>
</evidence>
<accession>A0A830D2G3</accession>
<dbReference type="OrthoDB" id="1923215at2759"/>
<sequence>MSSAIVNSASTTSTPPGKSLLFDRRYVWVYKFMTQVMEQLSDPSDAAIEFFACLDYQLNKVNQFFKAKEREFLERGESLKKQMEILIELKAAVKKKQAKGHFCQDSKEEDSISGTISCVIQKLQFVQESGNFADLVMNLNMLAFVKILKKFDKMTNKQVLPTYLRVVESSYFNSSDKTVSNVVEEKAKWIFDKLKGLKASEAFFSAFISSVFNDPMIFFDSTPVGRILTPASSVLSVLDFDIPLGFSFLMAALTEVLATIGIMASVTWQVLFLGIFAMGYYQKSAGELMRINGTTKTLVMNYASETALGVATIRAFGVVHHFSSNYLKLVNTDAKVFLSSNATLEWLVLRTEALHNLTLFTTAVFLVLIPNTYIAPGLVGLSLSYAFALTGTKVFLSRWYSSLANYIISVERIKQYMHIPPEPPAIVEDNRPPTSWPQKGTIELWDLKQVWDEVGETDEERDKMLLRLEQECLDVYKRKVDHAVKSRAQLIQTLENARVELTNLLSALGEKSYVGIPEQEQLKCSLKL</sequence>
<dbReference type="AlphaFoldDB" id="A0A830D2G3"/>
<dbReference type="InterPro" id="IPR050173">
    <property type="entry name" value="ABC_transporter_C-like"/>
</dbReference>
<dbReference type="SUPFAM" id="SSF90123">
    <property type="entry name" value="ABC transporter transmembrane region"/>
    <property type="match status" value="1"/>
</dbReference>
<evidence type="ECO:0000313" key="11">
    <source>
        <dbReference type="EMBL" id="GFQ01426.1"/>
    </source>
</evidence>
<dbReference type="GO" id="GO:0016020">
    <property type="term" value="C:membrane"/>
    <property type="evidence" value="ECO:0007669"/>
    <property type="project" value="UniProtKB-SubCell"/>
</dbReference>
<evidence type="ECO:0000259" key="10">
    <source>
        <dbReference type="PROSITE" id="PS51382"/>
    </source>
</evidence>
<dbReference type="Proteomes" id="UP000653305">
    <property type="component" value="Unassembled WGS sequence"/>
</dbReference>
<comment type="caution">
    <text evidence="11">The sequence shown here is derived from an EMBL/GenBank/DDBJ whole genome shotgun (WGS) entry which is preliminary data.</text>
</comment>
<feature type="domain" description="SPX" evidence="10">
    <location>
        <begin position="1"/>
        <end position="165"/>
    </location>
</feature>
<dbReference type="InterPro" id="IPR044726">
    <property type="entry name" value="ABCC_6TM_D2"/>
</dbReference>
<keyword evidence="12" id="KW-1185">Reference proteome</keyword>
<feature type="domain" description="ABC transmembrane type-1" evidence="9">
    <location>
        <begin position="196"/>
        <end position="405"/>
    </location>
</feature>
<dbReference type="InterPro" id="IPR004331">
    <property type="entry name" value="SPX_dom"/>
</dbReference>
<dbReference type="PANTHER" id="PTHR24223:SF108">
    <property type="entry name" value="ABC TRANSPORTER C FAMILY MEMBER 8"/>
    <property type="match status" value="1"/>
</dbReference>
<evidence type="ECO:0000259" key="9">
    <source>
        <dbReference type="PROSITE" id="PS50929"/>
    </source>
</evidence>
<dbReference type="CDD" id="cd18580">
    <property type="entry name" value="ABC_6TM_ABCC_D2"/>
    <property type="match status" value="1"/>
</dbReference>
<dbReference type="GO" id="GO:0140359">
    <property type="term" value="F:ABC-type transporter activity"/>
    <property type="evidence" value="ECO:0007669"/>
    <property type="project" value="InterPro"/>
</dbReference>
<dbReference type="GO" id="GO:0005524">
    <property type="term" value="F:ATP binding"/>
    <property type="evidence" value="ECO:0007669"/>
    <property type="project" value="UniProtKB-KW"/>
</dbReference>
<evidence type="ECO:0000256" key="6">
    <source>
        <dbReference type="ARBA" id="ARBA00022989"/>
    </source>
</evidence>
<keyword evidence="7 8" id="KW-0472">Membrane</keyword>
<evidence type="ECO:0000256" key="1">
    <source>
        <dbReference type="ARBA" id="ARBA00004141"/>
    </source>
</evidence>
<dbReference type="Gene3D" id="1.20.1560.10">
    <property type="entry name" value="ABC transporter type 1, transmembrane domain"/>
    <property type="match status" value="1"/>
</dbReference>
<comment type="subcellular location">
    <subcellularLocation>
        <location evidence="1">Membrane</location>
        <topology evidence="1">Multi-pass membrane protein</topology>
    </subcellularLocation>
</comment>
<keyword evidence="5" id="KW-0067">ATP-binding</keyword>
<proteinExistence type="predicted"/>
<dbReference type="InterPro" id="IPR036640">
    <property type="entry name" value="ABC1_TM_sf"/>
</dbReference>
<organism evidence="11 12">
    <name type="scientific">Phtheirospermum japonicum</name>
    <dbReference type="NCBI Taxonomy" id="374723"/>
    <lineage>
        <taxon>Eukaryota</taxon>
        <taxon>Viridiplantae</taxon>
        <taxon>Streptophyta</taxon>
        <taxon>Embryophyta</taxon>
        <taxon>Tracheophyta</taxon>
        <taxon>Spermatophyta</taxon>
        <taxon>Magnoliopsida</taxon>
        <taxon>eudicotyledons</taxon>
        <taxon>Gunneridae</taxon>
        <taxon>Pentapetalae</taxon>
        <taxon>asterids</taxon>
        <taxon>lamiids</taxon>
        <taxon>Lamiales</taxon>
        <taxon>Orobanchaceae</taxon>
        <taxon>Orobanchaceae incertae sedis</taxon>
        <taxon>Phtheirospermum</taxon>
    </lineage>
</organism>
<dbReference type="PROSITE" id="PS51382">
    <property type="entry name" value="SPX"/>
    <property type="match status" value="1"/>
</dbReference>
<gene>
    <name evidence="11" type="ORF">PHJA_002286500</name>
</gene>
<name>A0A830D2G3_9LAMI</name>
<evidence type="ECO:0000256" key="5">
    <source>
        <dbReference type="ARBA" id="ARBA00022840"/>
    </source>
</evidence>
<feature type="transmembrane region" description="Helical" evidence="8">
    <location>
        <begin position="375"/>
        <end position="396"/>
    </location>
</feature>
<dbReference type="Pfam" id="PF03999">
    <property type="entry name" value="MAP65_ASE1"/>
    <property type="match status" value="1"/>
</dbReference>
<keyword evidence="6 8" id="KW-1133">Transmembrane helix</keyword>
<evidence type="ECO:0000256" key="7">
    <source>
        <dbReference type="ARBA" id="ARBA00023136"/>
    </source>
</evidence>
<evidence type="ECO:0000313" key="12">
    <source>
        <dbReference type="Proteomes" id="UP000653305"/>
    </source>
</evidence>